<evidence type="ECO:0000313" key="3">
    <source>
        <dbReference type="Proteomes" id="UP000245051"/>
    </source>
</evidence>
<keyword evidence="3" id="KW-1185">Reference proteome</keyword>
<dbReference type="EMBL" id="CP029254">
    <property type="protein sequence ID" value="AWK12932.1"/>
    <property type="molecule type" value="Genomic_DNA"/>
</dbReference>
<reference evidence="2 3" key="1">
    <citation type="submission" date="2018-05" db="EMBL/GenBank/DDBJ databases">
        <title>Complete genome sequence of the Type Strain of Streptomyces spongiicola HNM0071, the producer of staurosporine.</title>
        <authorList>
            <person name="Zhou S."/>
            <person name="Huang X."/>
        </authorList>
    </citation>
    <scope>NUCLEOTIDE SEQUENCE [LARGE SCALE GENOMIC DNA]</scope>
    <source>
        <strain evidence="2 3">HNM0071</strain>
    </source>
</reference>
<protein>
    <submittedName>
        <fullName evidence="2">DNA-binding protein</fullName>
    </submittedName>
</protein>
<gene>
    <name evidence="2" type="ORF">DDQ41_15265</name>
</gene>
<organism evidence="2 3">
    <name type="scientific">Streptomyces spongiicola</name>
    <dbReference type="NCBI Taxonomy" id="1690221"/>
    <lineage>
        <taxon>Bacteria</taxon>
        <taxon>Bacillati</taxon>
        <taxon>Actinomycetota</taxon>
        <taxon>Actinomycetes</taxon>
        <taxon>Kitasatosporales</taxon>
        <taxon>Streptomycetaceae</taxon>
        <taxon>Streptomyces</taxon>
    </lineage>
</organism>
<dbReference type="Pfam" id="PF12728">
    <property type="entry name" value="HTH_17"/>
    <property type="match status" value="1"/>
</dbReference>
<name>A0ABM6VF86_9ACTN</name>
<accession>A0ABM6VF86</accession>
<keyword evidence="2" id="KW-0238">DNA-binding</keyword>
<dbReference type="InterPro" id="IPR041657">
    <property type="entry name" value="HTH_17"/>
</dbReference>
<feature type="domain" description="Helix-turn-helix" evidence="1">
    <location>
        <begin position="4"/>
        <end position="58"/>
    </location>
</feature>
<evidence type="ECO:0000259" key="1">
    <source>
        <dbReference type="Pfam" id="PF12728"/>
    </source>
</evidence>
<sequence>MEELLTPEEVSSSTKLALQTLANMRRDRRGPRFIKLGVSVTAPVRYRRSDVEAWLDSQVVETGAG</sequence>
<dbReference type="Proteomes" id="UP000245051">
    <property type="component" value="Chromosome"/>
</dbReference>
<dbReference type="GO" id="GO:0003677">
    <property type="term" value="F:DNA binding"/>
    <property type="evidence" value="ECO:0007669"/>
    <property type="project" value="UniProtKB-KW"/>
</dbReference>
<proteinExistence type="predicted"/>
<evidence type="ECO:0000313" key="2">
    <source>
        <dbReference type="EMBL" id="AWK12932.1"/>
    </source>
</evidence>